<dbReference type="SUPFAM" id="SSF56059">
    <property type="entry name" value="Glutathione synthetase ATP-binding domain-like"/>
    <property type="match status" value="1"/>
</dbReference>
<evidence type="ECO:0000256" key="1">
    <source>
        <dbReference type="PROSITE-ProRule" id="PRU00409"/>
    </source>
</evidence>
<accession>A0A0E4BXD4</accession>
<gene>
    <name evidence="3" type="ORF">NK6_9384</name>
</gene>
<dbReference type="Gene3D" id="3.30.1490.20">
    <property type="entry name" value="ATP-grasp fold, A domain"/>
    <property type="match status" value="1"/>
</dbReference>
<dbReference type="RefSeq" id="WP_049832393.1">
    <property type="nucleotide sequence ID" value="NZ_AXAX01000002.1"/>
</dbReference>
<reference evidence="3 4" key="1">
    <citation type="submission" date="2014-11" db="EMBL/GenBank/DDBJ databases">
        <title>Symbiosis island explosion on the genome of extra-slow-growing strains of soybean bradyrhizobia with massive insertion sequences.</title>
        <authorList>
            <person name="Iida T."/>
            <person name="Minamisawa K."/>
        </authorList>
    </citation>
    <scope>NUCLEOTIDE SEQUENCE [LARGE SCALE GENOMIC DNA]</scope>
    <source>
        <strain evidence="3 4">NK6</strain>
    </source>
</reference>
<feature type="domain" description="ATP-grasp" evidence="2">
    <location>
        <begin position="136"/>
        <end position="325"/>
    </location>
</feature>
<sequence>MKQMASANEGLPPFPVLILKTGRYALHHGGLGIIRTLGMLDVPVFTVIEDRFAPAGLSKYLTGKFVWDTRDLPRSRLLEGLKRIGRQLKLPTILIPTDDVGAILIAEEAVTLRQWFLFPKLRSDIPRSLADKSQLHTLCKQLGVPCPQAISPGTISEVYEFIETAAFPVVVKPSKPWLNPKIKPSIVSSPRALLDLYRRSEAQVPHNLLIQEYIRDGEDWLFDGYCDADSKCLAGFTGRKLRSYPSRFGSATLGRSVTNPALLQQAEALVKAVSYAGIMDIDYRFDKRDGQYKLLDFNPRIGAQFRLFEDSDRIDVARALYRDLTGQCVRRSPQIDGRVFVVEPYDCLASVHDLLGRQLSVRDWWRSLKGAREFAWFRRSDPFPFIVIWIRLAMAGVAKGIRFLHYLFRRSEAEGSKIRRAPHG</sequence>
<proteinExistence type="predicted"/>
<dbReference type="PROSITE" id="PS50975">
    <property type="entry name" value="ATP_GRASP"/>
    <property type="match status" value="1"/>
</dbReference>
<organism evidence="3 4">
    <name type="scientific">Bradyrhizobium diazoefficiens</name>
    <dbReference type="NCBI Taxonomy" id="1355477"/>
    <lineage>
        <taxon>Bacteria</taxon>
        <taxon>Pseudomonadati</taxon>
        <taxon>Pseudomonadota</taxon>
        <taxon>Alphaproteobacteria</taxon>
        <taxon>Hyphomicrobiales</taxon>
        <taxon>Nitrobacteraceae</taxon>
        <taxon>Bradyrhizobium</taxon>
    </lineage>
</organism>
<name>A0A0E4BXD4_9BRAD</name>
<keyword evidence="1" id="KW-0547">Nucleotide-binding</keyword>
<evidence type="ECO:0000259" key="2">
    <source>
        <dbReference type="PROSITE" id="PS50975"/>
    </source>
</evidence>
<dbReference type="AlphaFoldDB" id="A0A0E4BXD4"/>
<evidence type="ECO:0000313" key="4">
    <source>
        <dbReference type="Proteomes" id="UP000063308"/>
    </source>
</evidence>
<dbReference type="EMBL" id="AP014685">
    <property type="protein sequence ID" value="BAR62523.1"/>
    <property type="molecule type" value="Genomic_DNA"/>
</dbReference>
<keyword evidence="1" id="KW-0067">ATP-binding</keyword>
<dbReference type="InterPro" id="IPR011761">
    <property type="entry name" value="ATP-grasp"/>
</dbReference>
<dbReference type="Proteomes" id="UP000063308">
    <property type="component" value="Chromosome"/>
</dbReference>
<dbReference type="Gene3D" id="3.30.470.20">
    <property type="entry name" value="ATP-grasp fold, B domain"/>
    <property type="match status" value="1"/>
</dbReference>
<dbReference type="InterPro" id="IPR013815">
    <property type="entry name" value="ATP_grasp_subdomain_1"/>
</dbReference>
<dbReference type="GO" id="GO:0005524">
    <property type="term" value="F:ATP binding"/>
    <property type="evidence" value="ECO:0007669"/>
    <property type="project" value="UniProtKB-UniRule"/>
</dbReference>
<dbReference type="GO" id="GO:0046872">
    <property type="term" value="F:metal ion binding"/>
    <property type="evidence" value="ECO:0007669"/>
    <property type="project" value="InterPro"/>
</dbReference>
<evidence type="ECO:0000313" key="3">
    <source>
        <dbReference type="EMBL" id="BAR62523.1"/>
    </source>
</evidence>
<protein>
    <recommendedName>
        <fullName evidence="2">ATP-grasp domain-containing protein</fullName>
    </recommendedName>
</protein>